<accession>A0A7R8WMB8</accession>
<evidence type="ECO:0000256" key="1">
    <source>
        <dbReference type="SAM" id="MobiDB-lite"/>
    </source>
</evidence>
<dbReference type="InterPro" id="IPR002083">
    <property type="entry name" value="MATH/TRAF_dom"/>
</dbReference>
<dbReference type="Pfam" id="PF00917">
    <property type="entry name" value="MATH"/>
    <property type="match status" value="1"/>
</dbReference>
<feature type="compositionally biased region" description="Polar residues" evidence="1">
    <location>
        <begin position="1"/>
        <end position="14"/>
    </location>
</feature>
<name>A0A7R8WMB8_9CRUS</name>
<proteinExistence type="predicted"/>
<feature type="region of interest" description="Disordered" evidence="1">
    <location>
        <begin position="1"/>
        <end position="57"/>
    </location>
</feature>
<feature type="compositionally biased region" description="Basic and acidic residues" evidence="1">
    <location>
        <begin position="109"/>
        <end position="126"/>
    </location>
</feature>
<organism evidence="2">
    <name type="scientific">Cyprideis torosa</name>
    <dbReference type="NCBI Taxonomy" id="163714"/>
    <lineage>
        <taxon>Eukaryota</taxon>
        <taxon>Metazoa</taxon>
        <taxon>Ecdysozoa</taxon>
        <taxon>Arthropoda</taxon>
        <taxon>Crustacea</taxon>
        <taxon>Oligostraca</taxon>
        <taxon>Ostracoda</taxon>
        <taxon>Podocopa</taxon>
        <taxon>Podocopida</taxon>
        <taxon>Cytherocopina</taxon>
        <taxon>Cytheroidea</taxon>
        <taxon>Cytherideidae</taxon>
        <taxon>Cyprideis</taxon>
    </lineage>
</organism>
<sequence length="188" mass="20510">MTSSTPKGRSTWRSPSRGPPCPPALPLSGRPCGRRRPPYNLREFTSSLRGEGDSIYSPSVHVGGKEWRVRVRRRWGDYNFDLQCNPEERSAWSLKVDWTITALSAEGGGRNEEEKRDGEEVNREDPTTSGLLIPPASIARFLTEDTASAVNSANGPPDLKLNITPLPVGSPGPISNPFIALSKAPQCS</sequence>
<gene>
    <name evidence="2" type="ORF">CTOB1V02_LOCUS9500</name>
</gene>
<evidence type="ECO:0000313" key="2">
    <source>
        <dbReference type="EMBL" id="CAD7231654.1"/>
    </source>
</evidence>
<dbReference type="EMBL" id="OB663741">
    <property type="protein sequence ID" value="CAD7231654.1"/>
    <property type="molecule type" value="Genomic_DNA"/>
</dbReference>
<dbReference type="AlphaFoldDB" id="A0A7R8WMB8"/>
<reference evidence="2" key="1">
    <citation type="submission" date="2020-11" db="EMBL/GenBank/DDBJ databases">
        <authorList>
            <person name="Tran Van P."/>
        </authorList>
    </citation>
    <scope>NUCLEOTIDE SEQUENCE</scope>
</reference>
<protein>
    <submittedName>
        <fullName evidence="2">Uncharacterized protein</fullName>
    </submittedName>
</protein>
<feature type="region of interest" description="Disordered" evidence="1">
    <location>
        <begin position="105"/>
        <end position="130"/>
    </location>
</feature>